<proteinExistence type="predicted"/>
<comment type="caution">
    <text evidence="4">The sequence shown here is derived from an EMBL/GenBank/DDBJ whole genome shotgun (WGS) entry which is preliminary data.</text>
</comment>
<dbReference type="Pfam" id="PF00379">
    <property type="entry name" value="Chitin_bind_4"/>
    <property type="match status" value="1"/>
</dbReference>
<keyword evidence="1 3" id="KW-0193">Cuticle</keyword>
<keyword evidence="5" id="KW-1185">Reference proteome</keyword>
<dbReference type="Proteomes" id="UP001153954">
    <property type="component" value="Unassembled WGS sequence"/>
</dbReference>
<dbReference type="EMBL" id="CAKOGL010000016">
    <property type="protein sequence ID" value="CAH2096418.1"/>
    <property type="molecule type" value="Genomic_DNA"/>
</dbReference>
<dbReference type="PRINTS" id="PR00947">
    <property type="entry name" value="CUTICLE"/>
</dbReference>
<evidence type="ECO:0000256" key="3">
    <source>
        <dbReference type="PROSITE-ProRule" id="PRU00497"/>
    </source>
</evidence>
<name>A0AAU9UBC9_EUPED</name>
<dbReference type="GO" id="GO:0062129">
    <property type="term" value="C:chitin-based extracellular matrix"/>
    <property type="evidence" value="ECO:0007669"/>
    <property type="project" value="TreeGrafter"/>
</dbReference>
<evidence type="ECO:0000256" key="1">
    <source>
        <dbReference type="ARBA" id="ARBA00022460"/>
    </source>
</evidence>
<dbReference type="PROSITE" id="PS51155">
    <property type="entry name" value="CHIT_BIND_RR_2"/>
    <property type="match status" value="1"/>
</dbReference>
<dbReference type="PROSITE" id="PS00233">
    <property type="entry name" value="CHIT_BIND_RR_1"/>
    <property type="match status" value="1"/>
</dbReference>
<sequence>MEDDYFMITVRHRLLTLTHTMLIAYLEYKNDLYQYACMHATFLRTFQNFPQKSYVALLVVVAAVAVNGAVNSVDSDAIIVKQNSDVFPEQYAYQYETSNGIQAQESGVLKNAGQENAALEVQGTNAFTAPDGKNYVVTYIANEFGYQPQGDHLPVAPSPPPVPDYIIRSIEYIKTHAPKVPVVPSRK</sequence>
<dbReference type="PANTHER" id="PTHR10380:SF173">
    <property type="entry name" value="CUTICULAR PROTEIN 47EF, ISOFORM C-RELATED"/>
    <property type="match status" value="1"/>
</dbReference>
<dbReference type="AlphaFoldDB" id="A0AAU9UBC9"/>
<keyword evidence="2" id="KW-0732">Signal</keyword>
<reference evidence="4" key="1">
    <citation type="submission" date="2022-03" db="EMBL/GenBank/DDBJ databases">
        <authorList>
            <person name="Tunstrom K."/>
        </authorList>
    </citation>
    <scope>NUCLEOTIDE SEQUENCE</scope>
</reference>
<protein>
    <recommendedName>
        <fullName evidence="6">Larval cuticle protein LCP-17</fullName>
    </recommendedName>
</protein>
<evidence type="ECO:0000256" key="2">
    <source>
        <dbReference type="ARBA" id="ARBA00022729"/>
    </source>
</evidence>
<accession>A0AAU9UBC9</accession>
<dbReference type="InterPro" id="IPR050468">
    <property type="entry name" value="Cuticle_Struct_Prot"/>
</dbReference>
<evidence type="ECO:0000313" key="5">
    <source>
        <dbReference type="Proteomes" id="UP001153954"/>
    </source>
</evidence>
<gene>
    <name evidence="4" type="ORF">EEDITHA_LOCUS11761</name>
</gene>
<dbReference type="InterPro" id="IPR000618">
    <property type="entry name" value="Insect_cuticle"/>
</dbReference>
<dbReference type="InterPro" id="IPR031311">
    <property type="entry name" value="CHIT_BIND_RR_consensus"/>
</dbReference>
<dbReference type="GO" id="GO:0008010">
    <property type="term" value="F:structural constituent of chitin-based larval cuticle"/>
    <property type="evidence" value="ECO:0007669"/>
    <property type="project" value="TreeGrafter"/>
</dbReference>
<evidence type="ECO:0000313" key="4">
    <source>
        <dbReference type="EMBL" id="CAH2096418.1"/>
    </source>
</evidence>
<organism evidence="4 5">
    <name type="scientific">Euphydryas editha</name>
    <name type="common">Edith's checkerspot</name>
    <dbReference type="NCBI Taxonomy" id="104508"/>
    <lineage>
        <taxon>Eukaryota</taxon>
        <taxon>Metazoa</taxon>
        <taxon>Ecdysozoa</taxon>
        <taxon>Arthropoda</taxon>
        <taxon>Hexapoda</taxon>
        <taxon>Insecta</taxon>
        <taxon>Pterygota</taxon>
        <taxon>Neoptera</taxon>
        <taxon>Endopterygota</taxon>
        <taxon>Lepidoptera</taxon>
        <taxon>Glossata</taxon>
        <taxon>Ditrysia</taxon>
        <taxon>Papilionoidea</taxon>
        <taxon>Nymphalidae</taxon>
        <taxon>Nymphalinae</taxon>
        <taxon>Euphydryas</taxon>
    </lineage>
</organism>
<evidence type="ECO:0008006" key="6">
    <source>
        <dbReference type="Google" id="ProtNLM"/>
    </source>
</evidence>
<dbReference type="PANTHER" id="PTHR10380">
    <property type="entry name" value="CUTICLE PROTEIN"/>
    <property type="match status" value="1"/>
</dbReference>